<organism evidence="1 2">
    <name type="scientific">Xanthomonas campestris pv. campestris (strain 8004)</name>
    <dbReference type="NCBI Taxonomy" id="314565"/>
    <lineage>
        <taxon>Bacteria</taxon>
        <taxon>Pseudomonadati</taxon>
        <taxon>Pseudomonadota</taxon>
        <taxon>Gammaproteobacteria</taxon>
        <taxon>Lysobacterales</taxon>
        <taxon>Lysobacteraceae</taxon>
        <taxon>Xanthomonas</taxon>
    </lineage>
</organism>
<evidence type="ECO:0000313" key="2">
    <source>
        <dbReference type="Proteomes" id="UP000000420"/>
    </source>
</evidence>
<dbReference type="KEGG" id="xcb:XC_0703"/>
<dbReference type="EMBL" id="CP000050">
    <property type="protein sequence ID" value="AAY47780.1"/>
    <property type="molecule type" value="Genomic_DNA"/>
</dbReference>
<name>A0A0H2X4A3_XANC8</name>
<dbReference type="AlphaFoldDB" id="A0A0H2X4A3"/>
<gene>
    <name evidence="1" type="ordered locus">XC_0703</name>
</gene>
<evidence type="ECO:0000313" key="1">
    <source>
        <dbReference type="EMBL" id="AAY47780.1"/>
    </source>
</evidence>
<accession>A0A0H2X4A3</accession>
<protein>
    <submittedName>
        <fullName evidence="1">Uncharacterized protein</fullName>
    </submittedName>
</protein>
<sequence>MESQRFAKDKGHIILDGYFPEFIRALNPRFFDGLKHFGRFLIRCAPGELCLDGGEQCVIPMIRGKRLLSDILGWPDLLDPILIVHACV</sequence>
<reference evidence="1 2" key="1">
    <citation type="journal article" date="2005" name="Genome Res.">
        <title>Comparative and functional genomic analyses of the pathogenicity of phytopathogen Xanthomonas campestris pv. campestris.</title>
        <authorList>
            <person name="Qian W."/>
            <person name="Jia Y."/>
            <person name="Ren S.X."/>
            <person name="He Y.Q."/>
            <person name="Feng J.X."/>
            <person name="Lu L.F."/>
            <person name="Sun Q."/>
            <person name="Ying G."/>
            <person name="Tang D.J."/>
            <person name="Tang H."/>
            <person name="Wu W."/>
            <person name="Hao P."/>
            <person name="Wang L."/>
            <person name="Jiang B.L."/>
            <person name="Zeng S."/>
            <person name="Gu W.Y."/>
            <person name="Lu G."/>
            <person name="Rong L."/>
            <person name="Tian Y."/>
            <person name="Yao Z."/>
            <person name="Fu G."/>
            <person name="Chen B."/>
            <person name="Fang R."/>
            <person name="Qiang B."/>
            <person name="Chen Z."/>
            <person name="Zhao G.P."/>
            <person name="Tang J.L."/>
            <person name="He C."/>
        </authorList>
    </citation>
    <scope>NUCLEOTIDE SEQUENCE [LARGE SCALE GENOMIC DNA]</scope>
    <source>
        <strain evidence="1 2">8004</strain>
    </source>
</reference>
<dbReference type="Proteomes" id="UP000000420">
    <property type="component" value="Chromosome"/>
</dbReference>
<proteinExistence type="predicted"/>
<dbReference type="HOGENOM" id="CLU_2468240_0_0_6"/>